<reference evidence="3 4" key="1">
    <citation type="submission" date="2024-03" db="EMBL/GenBank/DDBJ databases">
        <title>Bacilli Hybrid Assemblies.</title>
        <authorList>
            <person name="Kovac J."/>
        </authorList>
    </citation>
    <scope>NUCLEOTIDE SEQUENCE [LARGE SCALE GENOMIC DNA]</scope>
    <source>
        <strain evidence="3 4">FSL R7-0666</strain>
    </source>
</reference>
<evidence type="ECO:0000256" key="2">
    <source>
        <dbReference type="SAM" id="Phobius"/>
    </source>
</evidence>
<feature type="transmembrane region" description="Helical" evidence="2">
    <location>
        <begin position="7"/>
        <end position="27"/>
    </location>
</feature>
<dbReference type="RefSeq" id="WP_343129042.1">
    <property type="nucleotide sequence ID" value="NZ_JBCITK010000001.1"/>
</dbReference>
<evidence type="ECO:0000313" key="4">
    <source>
        <dbReference type="Proteomes" id="UP001418796"/>
    </source>
</evidence>
<keyword evidence="2" id="KW-0472">Membrane</keyword>
<dbReference type="Pfam" id="PF11337">
    <property type="entry name" value="DUF3139"/>
    <property type="match status" value="1"/>
</dbReference>
<protein>
    <submittedName>
        <fullName evidence="3">DUF3139 domain-containing protein</fullName>
    </submittedName>
</protein>
<keyword evidence="4" id="KW-1185">Reference proteome</keyword>
<evidence type="ECO:0000256" key="1">
    <source>
        <dbReference type="SAM" id="MobiDB-lite"/>
    </source>
</evidence>
<evidence type="ECO:0000313" key="3">
    <source>
        <dbReference type="EMBL" id="MEN0641866.1"/>
    </source>
</evidence>
<dbReference type="EMBL" id="JBCITK010000001">
    <property type="protein sequence ID" value="MEN0641866.1"/>
    <property type="molecule type" value="Genomic_DNA"/>
</dbReference>
<name>A0ABU9VDA0_9BACI</name>
<dbReference type="Proteomes" id="UP001418796">
    <property type="component" value="Unassembled WGS sequence"/>
</dbReference>
<proteinExistence type="predicted"/>
<dbReference type="InterPro" id="IPR021486">
    <property type="entry name" value="DUF3139"/>
</dbReference>
<accession>A0ABU9VDA0</accession>
<keyword evidence="2" id="KW-0812">Transmembrane</keyword>
<gene>
    <name evidence="3" type="ORF">MKY91_01665</name>
</gene>
<sequence length="116" mass="13312">MKKRGTVITIVAIISLTCVGILVFNFFNGSQDQLAITEEKVYEYLTEEQNYADEDIESIRTDYDWSGDKYDEEDAYQAFVTFSDEDQEYQYIYNDNTGVQQIGGSDGEGNHTEDNE</sequence>
<keyword evidence="2" id="KW-1133">Transmembrane helix</keyword>
<comment type="caution">
    <text evidence="3">The sequence shown here is derived from an EMBL/GenBank/DDBJ whole genome shotgun (WGS) entry which is preliminary data.</text>
</comment>
<organism evidence="3 4">
    <name type="scientific">Alkalicoccobacillus gibsonii</name>
    <dbReference type="NCBI Taxonomy" id="79881"/>
    <lineage>
        <taxon>Bacteria</taxon>
        <taxon>Bacillati</taxon>
        <taxon>Bacillota</taxon>
        <taxon>Bacilli</taxon>
        <taxon>Bacillales</taxon>
        <taxon>Bacillaceae</taxon>
        <taxon>Alkalicoccobacillus</taxon>
    </lineage>
</organism>
<feature type="region of interest" description="Disordered" evidence="1">
    <location>
        <begin position="97"/>
        <end position="116"/>
    </location>
</feature>